<evidence type="ECO:0000256" key="1">
    <source>
        <dbReference type="SAM" id="MobiDB-lite"/>
    </source>
</evidence>
<evidence type="ECO:0000313" key="4">
    <source>
        <dbReference type="Proteomes" id="UP000596130"/>
    </source>
</evidence>
<keyword evidence="2" id="KW-0472">Membrane</keyword>
<dbReference type="EMBL" id="CP065959">
    <property type="protein sequence ID" value="QQC90201.1"/>
    <property type="molecule type" value="Genomic_DNA"/>
</dbReference>
<gene>
    <name evidence="3" type="ORF">I8755_18640</name>
</gene>
<sequence>MQPSPSSPMSAGEIRPGRHWYVTAAVIAGVLIMLGAAIGANRFKDAINAVDADNQFANGDTVTVRLDPEHEKAIWMRDDVFGSSSGEACDITGPGDPRLTGPGIDVFLTRDETWNPLYDIDVSRAGEYEVTCTSQGPSRYAIGDPGGLVAFGGWLIVAILVPMLGIGVGAAIALVTALRRRSHRKRLLAERHGSADSTPARAAPTAGADLG</sequence>
<keyword evidence="2" id="KW-0812">Transmembrane</keyword>
<dbReference type="Proteomes" id="UP000596130">
    <property type="component" value="Chromosome"/>
</dbReference>
<feature type="region of interest" description="Disordered" evidence="1">
    <location>
        <begin position="188"/>
        <end position="211"/>
    </location>
</feature>
<evidence type="ECO:0000256" key="2">
    <source>
        <dbReference type="SAM" id="Phobius"/>
    </source>
</evidence>
<evidence type="ECO:0008006" key="5">
    <source>
        <dbReference type="Google" id="ProtNLM"/>
    </source>
</evidence>
<feature type="transmembrane region" description="Helical" evidence="2">
    <location>
        <begin position="154"/>
        <end position="178"/>
    </location>
</feature>
<dbReference type="AlphaFoldDB" id="A0A7T4PHA3"/>
<evidence type="ECO:0000313" key="3">
    <source>
        <dbReference type="EMBL" id="QQC90201.1"/>
    </source>
</evidence>
<protein>
    <recommendedName>
        <fullName evidence="5">Serine/arginine repetitive matrix protein 2</fullName>
    </recommendedName>
</protein>
<name>A0A7T4PHA3_9ACTN</name>
<organism evidence="3 4">
    <name type="scientific">Streptomyces alfalfae</name>
    <dbReference type="NCBI Taxonomy" id="1642299"/>
    <lineage>
        <taxon>Bacteria</taxon>
        <taxon>Bacillati</taxon>
        <taxon>Actinomycetota</taxon>
        <taxon>Actinomycetes</taxon>
        <taxon>Kitasatosporales</taxon>
        <taxon>Streptomycetaceae</taxon>
        <taxon>Streptomyces</taxon>
    </lineage>
</organism>
<accession>A0A7T4PHA3</accession>
<proteinExistence type="predicted"/>
<keyword evidence="2" id="KW-1133">Transmembrane helix</keyword>
<reference evidence="3 4" key="1">
    <citation type="submission" date="2020-12" db="EMBL/GenBank/DDBJ databases">
        <title>Identification and biosynthesis of polyene macrolides produced by Streptomyces alfalfae Men-myco-93-63.</title>
        <authorList>
            <person name="Liu D."/>
            <person name="Li Y."/>
            <person name="Liu L."/>
            <person name="Han X."/>
            <person name="Shen F."/>
        </authorList>
    </citation>
    <scope>NUCLEOTIDE SEQUENCE [LARGE SCALE GENOMIC DNA]</scope>
    <source>
        <strain evidence="3 4">Men-myco-93-63</strain>
    </source>
</reference>
<feature type="transmembrane region" description="Helical" evidence="2">
    <location>
        <begin position="20"/>
        <end position="40"/>
    </location>
</feature>
<dbReference type="RefSeq" id="WP_198503114.1">
    <property type="nucleotide sequence ID" value="NZ_CP065959.1"/>
</dbReference>